<accession>A0A366CYQ2</accession>
<name>A0A366CYQ2_9GAMM</name>
<protein>
    <submittedName>
        <fullName evidence="1">Uncharacterized protein DUF2867</fullName>
    </submittedName>
</protein>
<dbReference type="RefSeq" id="WP_113875003.1">
    <property type="nucleotide sequence ID" value="NZ_QNRF01000006.1"/>
</dbReference>
<sequence length="167" mass="19053">MQKVPSEAAINQFMANAYFTDCFTYHTLNKGQSAMQVWLDMVNNTPRWVERLMWVRNRVVVLFGLKNLGLIGNVIPAKQACDYLVGDQVGIFKVLSSQEQEVILEDKDKHLDVKLSLFLETEGDLLKLYVTTVVHVKNRLGKVYMFFVAPVHKKIVPASLSRLEPVN</sequence>
<dbReference type="OrthoDB" id="7058586at2"/>
<organism evidence="1 2">
    <name type="scientific">Marinomonas aquiplantarum</name>
    <dbReference type="NCBI Taxonomy" id="491951"/>
    <lineage>
        <taxon>Bacteria</taxon>
        <taxon>Pseudomonadati</taxon>
        <taxon>Pseudomonadota</taxon>
        <taxon>Gammaproteobacteria</taxon>
        <taxon>Oceanospirillales</taxon>
        <taxon>Oceanospirillaceae</taxon>
        <taxon>Marinomonas</taxon>
    </lineage>
</organism>
<dbReference type="Pfam" id="PF11066">
    <property type="entry name" value="DUF2867"/>
    <property type="match status" value="1"/>
</dbReference>
<keyword evidence="2" id="KW-1185">Reference proteome</keyword>
<dbReference type="InterPro" id="IPR021295">
    <property type="entry name" value="DUF2867"/>
</dbReference>
<comment type="caution">
    <text evidence="1">The sequence shown here is derived from an EMBL/GenBank/DDBJ whole genome shotgun (WGS) entry which is preliminary data.</text>
</comment>
<dbReference type="AlphaFoldDB" id="A0A366CYQ2"/>
<gene>
    <name evidence="1" type="ORF">DFP76_106167</name>
</gene>
<dbReference type="EMBL" id="QNRF01000006">
    <property type="protein sequence ID" value="RBO82339.1"/>
    <property type="molecule type" value="Genomic_DNA"/>
</dbReference>
<dbReference type="Proteomes" id="UP000252086">
    <property type="component" value="Unassembled WGS sequence"/>
</dbReference>
<proteinExistence type="predicted"/>
<reference evidence="1 2" key="1">
    <citation type="submission" date="2018-06" db="EMBL/GenBank/DDBJ databases">
        <title>Genomic Encyclopedia of Type Strains, Phase III (KMG-III): the genomes of soil and plant-associated and newly described type strains.</title>
        <authorList>
            <person name="Whitman W."/>
        </authorList>
    </citation>
    <scope>NUCLEOTIDE SEQUENCE [LARGE SCALE GENOMIC DNA]</scope>
    <source>
        <strain evidence="1 2">CECT 7732</strain>
    </source>
</reference>
<evidence type="ECO:0000313" key="2">
    <source>
        <dbReference type="Proteomes" id="UP000252086"/>
    </source>
</evidence>
<evidence type="ECO:0000313" key="1">
    <source>
        <dbReference type="EMBL" id="RBO82339.1"/>
    </source>
</evidence>